<feature type="domain" description="NodB homology" evidence="3">
    <location>
        <begin position="92"/>
        <end position="272"/>
    </location>
</feature>
<dbReference type="GO" id="GO:0005975">
    <property type="term" value="P:carbohydrate metabolic process"/>
    <property type="evidence" value="ECO:0007669"/>
    <property type="project" value="InterPro"/>
</dbReference>
<evidence type="ECO:0000259" key="3">
    <source>
        <dbReference type="PROSITE" id="PS51677"/>
    </source>
</evidence>
<evidence type="ECO:0000313" key="4">
    <source>
        <dbReference type="EMBL" id="SMH36396.1"/>
    </source>
</evidence>
<dbReference type="SUPFAM" id="SSF88713">
    <property type="entry name" value="Glycoside hydrolase/deacetylase"/>
    <property type="match status" value="1"/>
</dbReference>
<dbReference type="Pfam" id="PF01522">
    <property type="entry name" value="Polysacc_deac_1"/>
    <property type="match status" value="1"/>
</dbReference>
<feature type="region of interest" description="Disordered" evidence="1">
    <location>
        <begin position="26"/>
        <end position="50"/>
    </location>
</feature>
<dbReference type="InterPro" id="IPR011330">
    <property type="entry name" value="Glyco_hydro/deAcase_b/a-brl"/>
</dbReference>
<dbReference type="AlphaFoldDB" id="A0A1X7NHG9"/>
<dbReference type="PANTHER" id="PTHR10587">
    <property type="entry name" value="GLYCOSYL TRANSFERASE-RELATED"/>
    <property type="match status" value="1"/>
</dbReference>
<organism evidence="4 5">
    <name type="scientific">Carnobacterium iners</name>
    <dbReference type="NCBI Taxonomy" id="1073423"/>
    <lineage>
        <taxon>Bacteria</taxon>
        <taxon>Bacillati</taxon>
        <taxon>Bacillota</taxon>
        <taxon>Bacilli</taxon>
        <taxon>Lactobacillales</taxon>
        <taxon>Carnobacteriaceae</taxon>
        <taxon>Carnobacterium</taxon>
    </lineage>
</organism>
<protein>
    <submittedName>
        <fullName evidence="4">Peptidoglycan/xylan/chitin deacetylase, PgdA/CDA1 family</fullName>
    </submittedName>
</protein>
<keyword evidence="2" id="KW-0732">Signal</keyword>
<feature type="chain" id="PRO_5038969035" evidence="2">
    <location>
        <begin position="21"/>
        <end position="287"/>
    </location>
</feature>
<evidence type="ECO:0000313" key="5">
    <source>
        <dbReference type="Proteomes" id="UP000193435"/>
    </source>
</evidence>
<dbReference type="OrthoDB" id="9806342at2"/>
<dbReference type="InterPro" id="IPR002509">
    <property type="entry name" value="NODB_dom"/>
</dbReference>
<name>A0A1X7NHG9_9LACT</name>
<keyword evidence="5" id="KW-1185">Reference proteome</keyword>
<reference evidence="4 5" key="1">
    <citation type="submission" date="2017-04" db="EMBL/GenBank/DDBJ databases">
        <authorList>
            <person name="Afonso C.L."/>
            <person name="Miller P.J."/>
            <person name="Scott M.A."/>
            <person name="Spackman E."/>
            <person name="Goraichik I."/>
            <person name="Dimitrov K.M."/>
            <person name="Suarez D.L."/>
            <person name="Swayne D.E."/>
        </authorList>
    </citation>
    <scope>NUCLEOTIDE SEQUENCE [LARGE SCALE GENOMIC DNA]</scope>
    <source>
        <strain evidence="4 5">LMG26642</strain>
    </source>
</reference>
<evidence type="ECO:0000256" key="2">
    <source>
        <dbReference type="SAM" id="SignalP"/>
    </source>
</evidence>
<accession>A0A1X7NHG9</accession>
<dbReference type="PROSITE" id="PS51257">
    <property type="entry name" value="PROKAR_LIPOPROTEIN"/>
    <property type="match status" value="1"/>
</dbReference>
<evidence type="ECO:0000256" key="1">
    <source>
        <dbReference type="SAM" id="MobiDB-lite"/>
    </source>
</evidence>
<proteinExistence type="predicted"/>
<dbReference type="EMBL" id="FXBJ01000002">
    <property type="protein sequence ID" value="SMH36396.1"/>
    <property type="molecule type" value="Genomic_DNA"/>
</dbReference>
<dbReference type="RefSeq" id="WP_085559972.1">
    <property type="nucleotide sequence ID" value="NZ_FOAH01000003.1"/>
</dbReference>
<dbReference type="CDD" id="cd10917">
    <property type="entry name" value="CE4_NodB_like_6s_7s"/>
    <property type="match status" value="1"/>
</dbReference>
<dbReference type="GO" id="GO:0016810">
    <property type="term" value="F:hydrolase activity, acting on carbon-nitrogen (but not peptide) bonds"/>
    <property type="evidence" value="ECO:0007669"/>
    <property type="project" value="InterPro"/>
</dbReference>
<dbReference type="InterPro" id="IPR050248">
    <property type="entry name" value="Polysacc_deacetylase_ArnD"/>
</dbReference>
<dbReference type="Proteomes" id="UP000193435">
    <property type="component" value="Unassembled WGS sequence"/>
</dbReference>
<dbReference type="PROSITE" id="PS51677">
    <property type="entry name" value="NODB"/>
    <property type="match status" value="1"/>
</dbReference>
<feature type="signal peptide" evidence="2">
    <location>
        <begin position="1"/>
        <end position="20"/>
    </location>
</feature>
<feature type="compositionally biased region" description="Low complexity" evidence="1">
    <location>
        <begin position="33"/>
        <end position="50"/>
    </location>
</feature>
<gene>
    <name evidence="4" type="ORF">SAMN04488700_1882</name>
</gene>
<dbReference type="Gene3D" id="3.20.20.370">
    <property type="entry name" value="Glycoside hydrolase/deacetylase"/>
    <property type="match status" value="1"/>
</dbReference>
<sequence length="287" mass="31826">MKHALSFCGVTLISALLLSACQTNNPTASKTNSITSSLTQSDSSATKASSDSALAESEKIIEEKKLKPVEYTYSVNPAIFTIEPLKKEGNTKVALLTFDDAPDKYAVEIAKKLKSVDAPAVFFVNGMYAESDEGKQKLKEIHDMGFEIGNHSQTHANLSEITPEEQRQEIVKTNELVYEITGVKPRFFRAPYGVNTDVSAQIIEEEKMVFMNWTYGYDWEADYQNPEALTDIMLNTDYLSDGANLLMHDRSWTSEAAIAIAEGLKEKGYTLIDPALIASPEREESTQ</sequence>
<dbReference type="STRING" id="1073423.SAMN04488700_1882"/>